<feature type="non-terminal residue" evidence="3">
    <location>
        <position position="122"/>
    </location>
</feature>
<feature type="region of interest" description="Disordered" evidence="1">
    <location>
        <begin position="85"/>
        <end position="122"/>
    </location>
</feature>
<sequence length="122" mass="12626">MAERRTPRTGRLMAAVVLLALGSGAVDAFSFAALGAVFASVMTGNLVLLGVSVVHAHLDEAMAAVSAITAYVAGVLAASLWLRTRPGSAGRFGGSSNRVRRARSRRPYGRGRPRPSGGTYLG</sequence>
<dbReference type="PANTHER" id="PTHR37314:SF4">
    <property type="entry name" value="UPF0700 TRANSMEMBRANE PROTEIN YOAK"/>
    <property type="match status" value="1"/>
</dbReference>
<dbReference type="PANTHER" id="PTHR37314">
    <property type="entry name" value="SLR0142 PROTEIN"/>
    <property type="match status" value="1"/>
</dbReference>
<keyword evidence="2" id="KW-1133">Transmembrane helix</keyword>
<keyword evidence="2" id="KW-0812">Transmembrane</keyword>
<feature type="compositionally biased region" description="Basic residues" evidence="1">
    <location>
        <begin position="98"/>
        <end position="113"/>
    </location>
</feature>
<dbReference type="RefSeq" id="WP_378212282.1">
    <property type="nucleotide sequence ID" value="NZ_JBHLZP010000660.1"/>
</dbReference>
<dbReference type="Proteomes" id="UP001589627">
    <property type="component" value="Unassembled WGS sequence"/>
</dbReference>
<name>A0ABV5YVT1_9ACTN</name>
<feature type="transmembrane region" description="Helical" evidence="2">
    <location>
        <begin position="61"/>
        <end position="82"/>
    </location>
</feature>
<evidence type="ECO:0000313" key="4">
    <source>
        <dbReference type="Proteomes" id="UP001589627"/>
    </source>
</evidence>
<evidence type="ECO:0000256" key="2">
    <source>
        <dbReference type="SAM" id="Phobius"/>
    </source>
</evidence>
<feature type="transmembrane region" description="Helical" evidence="2">
    <location>
        <begin position="12"/>
        <end position="41"/>
    </location>
</feature>
<dbReference type="Pfam" id="PF06912">
    <property type="entry name" value="DUF1275"/>
    <property type="match status" value="1"/>
</dbReference>
<keyword evidence="2" id="KW-0472">Membrane</keyword>
<proteinExistence type="predicted"/>
<protein>
    <submittedName>
        <fullName evidence="3">DUF1275 family protein</fullName>
    </submittedName>
</protein>
<reference evidence="3 4" key="1">
    <citation type="submission" date="2024-09" db="EMBL/GenBank/DDBJ databases">
        <authorList>
            <person name="Sun Q."/>
            <person name="Mori K."/>
        </authorList>
    </citation>
    <scope>NUCLEOTIDE SEQUENCE [LARGE SCALE GENOMIC DNA]</scope>
    <source>
        <strain evidence="3 4">TBRC 0563</strain>
    </source>
</reference>
<dbReference type="InterPro" id="IPR010699">
    <property type="entry name" value="DUF1275"/>
</dbReference>
<organism evidence="3 4">
    <name type="scientific">Actinoallomurus acaciae</name>
    <dbReference type="NCBI Taxonomy" id="502577"/>
    <lineage>
        <taxon>Bacteria</taxon>
        <taxon>Bacillati</taxon>
        <taxon>Actinomycetota</taxon>
        <taxon>Actinomycetes</taxon>
        <taxon>Streptosporangiales</taxon>
        <taxon>Thermomonosporaceae</taxon>
        <taxon>Actinoallomurus</taxon>
    </lineage>
</organism>
<comment type="caution">
    <text evidence="3">The sequence shown here is derived from an EMBL/GenBank/DDBJ whole genome shotgun (WGS) entry which is preliminary data.</text>
</comment>
<evidence type="ECO:0000256" key="1">
    <source>
        <dbReference type="SAM" id="MobiDB-lite"/>
    </source>
</evidence>
<accession>A0ABV5YVT1</accession>
<dbReference type="EMBL" id="JBHLZP010000660">
    <property type="protein sequence ID" value="MFB9839202.1"/>
    <property type="molecule type" value="Genomic_DNA"/>
</dbReference>
<gene>
    <name evidence="3" type="ORF">ACFFNX_44375</name>
</gene>
<keyword evidence="4" id="KW-1185">Reference proteome</keyword>
<evidence type="ECO:0000313" key="3">
    <source>
        <dbReference type="EMBL" id="MFB9839202.1"/>
    </source>
</evidence>